<keyword evidence="1" id="KW-1133">Transmembrane helix</keyword>
<dbReference type="Proteomes" id="UP000254640">
    <property type="component" value="Unassembled WGS sequence"/>
</dbReference>
<feature type="transmembrane region" description="Helical" evidence="1">
    <location>
        <begin position="21"/>
        <end position="44"/>
    </location>
</feature>
<accession>A0A379LVG5</accession>
<evidence type="ECO:0000256" key="1">
    <source>
        <dbReference type="SAM" id="Phobius"/>
    </source>
</evidence>
<dbReference type="Gene3D" id="1.20.1640.10">
    <property type="entry name" value="Multidrug efflux transporter AcrB transmembrane domain"/>
    <property type="match status" value="1"/>
</dbReference>
<dbReference type="AlphaFoldDB" id="A0A379LVG5"/>
<dbReference type="PANTHER" id="PTHR32063">
    <property type="match status" value="1"/>
</dbReference>
<reference evidence="2 3" key="1">
    <citation type="submission" date="2018-06" db="EMBL/GenBank/DDBJ databases">
        <authorList>
            <consortium name="Pathogen Informatics"/>
            <person name="Doyle S."/>
        </authorList>
    </citation>
    <scope>NUCLEOTIDE SEQUENCE [LARGE SCALE GENOMIC DNA]</scope>
    <source>
        <strain evidence="2 3">NCTC9381</strain>
    </source>
</reference>
<dbReference type="GO" id="GO:0005886">
    <property type="term" value="C:plasma membrane"/>
    <property type="evidence" value="ECO:0007669"/>
    <property type="project" value="TreeGrafter"/>
</dbReference>
<proteinExistence type="predicted"/>
<dbReference type="Pfam" id="PF00873">
    <property type="entry name" value="ACR_tran"/>
    <property type="match status" value="1"/>
</dbReference>
<dbReference type="InterPro" id="IPR001036">
    <property type="entry name" value="Acrflvin-R"/>
</dbReference>
<dbReference type="GO" id="GO:0042910">
    <property type="term" value="F:xenobiotic transmembrane transporter activity"/>
    <property type="evidence" value="ECO:0007669"/>
    <property type="project" value="TreeGrafter"/>
</dbReference>
<organism evidence="2 3">
    <name type="scientific">Enterobacter agglomerans</name>
    <name type="common">Erwinia herbicola</name>
    <name type="synonym">Pantoea agglomerans</name>
    <dbReference type="NCBI Taxonomy" id="549"/>
    <lineage>
        <taxon>Bacteria</taxon>
        <taxon>Pseudomonadati</taxon>
        <taxon>Pseudomonadota</taxon>
        <taxon>Gammaproteobacteria</taxon>
        <taxon>Enterobacterales</taxon>
        <taxon>Erwiniaceae</taxon>
        <taxon>Pantoea</taxon>
        <taxon>Pantoea agglomerans group</taxon>
    </lineage>
</organism>
<dbReference type="EMBL" id="UGSO01000003">
    <property type="protein sequence ID" value="SUE07345.1"/>
    <property type="molecule type" value="Genomic_DNA"/>
</dbReference>
<dbReference type="SUPFAM" id="SSF82866">
    <property type="entry name" value="Multidrug efflux transporter AcrB transmembrane domain"/>
    <property type="match status" value="1"/>
</dbReference>
<feature type="transmembrane region" description="Helical" evidence="1">
    <location>
        <begin position="50"/>
        <end position="78"/>
    </location>
</feature>
<evidence type="ECO:0000313" key="2">
    <source>
        <dbReference type="EMBL" id="SUE07345.1"/>
    </source>
</evidence>
<name>A0A379LVG5_ENTAG</name>
<gene>
    <name evidence="2" type="primary">ttgB</name>
    <name evidence="2" type="ORF">NCTC9381_06115</name>
</gene>
<keyword evidence="3" id="KW-1185">Reference proteome</keyword>
<keyword evidence="1" id="KW-0812">Transmembrane</keyword>
<keyword evidence="1" id="KW-0472">Membrane</keyword>
<evidence type="ECO:0000313" key="3">
    <source>
        <dbReference type="Proteomes" id="UP000254640"/>
    </source>
</evidence>
<protein>
    <submittedName>
        <fullName evidence="2">Probable efflux pump membrane transporter TtgB</fullName>
    </submittedName>
</protein>
<dbReference type="PANTHER" id="PTHR32063:SF32">
    <property type="entry name" value="AMINOGLYCOSIDE EFFLUX PUMP-RELATED"/>
    <property type="match status" value="1"/>
</dbReference>
<sequence>MRFRRGSSLSAAALQAARTRLRPIMMTSLAFIAGVIPLAVATGAGANSRIAIGTGIIGGTLAGTVLALFFVPLFFVLVKHYLTRHRKGQ</sequence>